<dbReference type="PROSITE" id="PS00893">
    <property type="entry name" value="NUDIX_BOX"/>
    <property type="match status" value="1"/>
</dbReference>
<dbReference type="PRINTS" id="PR00502">
    <property type="entry name" value="NUDIXFAMILY"/>
</dbReference>
<dbReference type="Proteomes" id="UP000645966">
    <property type="component" value="Unassembled WGS sequence"/>
</dbReference>
<dbReference type="InterPro" id="IPR015797">
    <property type="entry name" value="NUDIX_hydrolase-like_dom_sf"/>
</dbReference>
<accession>A0A934M6A2</accession>
<proteinExistence type="inferred from homology"/>
<dbReference type="PANTHER" id="PTHR43046">
    <property type="entry name" value="GDP-MANNOSE MANNOSYL HYDROLASE"/>
    <property type="match status" value="1"/>
</dbReference>
<dbReference type="PROSITE" id="PS51462">
    <property type="entry name" value="NUDIX"/>
    <property type="match status" value="1"/>
</dbReference>
<dbReference type="InterPro" id="IPR020476">
    <property type="entry name" value="Nudix_hydrolase"/>
</dbReference>
<evidence type="ECO:0000259" key="5">
    <source>
        <dbReference type="PROSITE" id="PS51462"/>
    </source>
</evidence>
<protein>
    <submittedName>
        <fullName evidence="6">NUDIX domain-containing protein</fullName>
    </submittedName>
</protein>
<feature type="domain" description="Nudix hydrolase" evidence="5">
    <location>
        <begin position="2"/>
        <end position="130"/>
    </location>
</feature>
<dbReference type="Pfam" id="PF00293">
    <property type="entry name" value="NUDIX"/>
    <property type="match status" value="1"/>
</dbReference>
<comment type="cofactor">
    <cofactor evidence="1">
        <name>Mg(2+)</name>
        <dbReference type="ChEBI" id="CHEBI:18420"/>
    </cofactor>
</comment>
<dbReference type="GO" id="GO:0016787">
    <property type="term" value="F:hydrolase activity"/>
    <property type="evidence" value="ECO:0007669"/>
    <property type="project" value="UniProtKB-KW"/>
</dbReference>
<comment type="similarity">
    <text evidence="2 4">Belongs to the Nudix hydrolase family.</text>
</comment>
<dbReference type="AlphaFoldDB" id="A0A934M6A2"/>
<sequence>MTVIRIAAVVLRNTDGGILSVRKRGTGAFMMPGGKLEAGETGRQAAVREISEELGLDLDGSTLSFLGRFSAPAANEAGCSVDCDVFVHPHPVHGLPEVRAEIEEARFFPVDSTASSLAPLSRDVVFPALRLTAG</sequence>
<reference evidence="6" key="1">
    <citation type="submission" date="2020-12" db="EMBL/GenBank/DDBJ databases">
        <title>Genome public.</title>
        <authorList>
            <person name="Sun Q."/>
        </authorList>
    </citation>
    <scope>NUCLEOTIDE SEQUENCE</scope>
    <source>
        <strain evidence="6">CCM 8863</strain>
    </source>
</reference>
<gene>
    <name evidence="6" type="ORF">JDV75_01350</name>
</gene>
<keyword evidence="7" id="KW-1185">Reference proteome</keyword>
<evidence type="ECO:0000256" key="2">
    <source>
        <dbReference type="ARBA" id="ARBA00005582"/>
    </source>
</evidence>
<evidence type="ECO:0000256" key="4">
    <source>
        <dbReference type="RuleBase" id="RU003476"/>
    </source>
</evidence>
<organism evidence="6 7">
    <name type="scientific">Corynebacterium meridianum</name>
    <dbReference type="NCBI Taxonomy" id="2765363"/>
    <lineage>
        <taxon>Bacteria</taxon>
        <taxon>Bacillati</taxon>
        <taxon>Actinomycetota</taxon>
        <taxon>Actinomycetes</taxon>
        <taxon>Mycobacteriales</taxon>
        <taxon>Corynebacteriaceae</taxon>
        <taxon>Corynebacterium</taxon>
    </lineage>
</organism>
<dbReference type="CDD" id="cd04690">
    <property type="entry name" value="NUDIX_Hydrolase"/>
    <property type="match status" value="1"/>
</dbReference>
<dbReference type="EMBL" id="JAEIOS010000009">
    <property type="protein sequence ID" value="MBI8988414.1"/>
    <property type="molecule type" value="Genomic_DNA"/>
</dbReference>
<dbReference type="PANTHER" id="PTHR43046:SF14">
    <property type="entry name" value="MUTT_NUDIX FAMILY PROTEIN"/>
    <property type="match status" value="1"/>
</dbReference>
<evidence type="ECO:0000256" key="1">
    <source>
        <dbReference type="ARBA" id="ARBA00001946"/>
    </source>
</evidence>
<evidence type="ECO:0000313" key="6">
    <source>
        <dbReference type="EMBL" id="MBI8988414.1"/>
    </source>
</evidence>
<keyword evidence="3 4" id="KW-0378">Hydrolase</keyword>
<dbReference type="Gene3D" id="3.90.79.10">
    <property type="entry name" value="Nucleoside Triphosphate Pyrophosphohydrolase"/>
    <property type="match status" value="1"/>
</dbReference>
<comment type="caution">
    <text evidence="6">The sequence shown here is derived from an EMBL/GenBank/DDBJ whole genome shotgun (WGS) entry which is preliminary data.</text>
</comment>
<dbReference type="RefSeq" id="WP_198737455.1">
    <property type="nucleotide sequence ID" value="NZ_JAEIOS010000009.1"/>
</dbReference>
<dbReference type="SUPFAM" id="SSF55811">
    <property type="entry name" value="Nudix"/>
    <property type="match status" value="1"/>
</dbReference>
<dbReference type="InterPro" id="IPR020084">
    <property type="entry name" value="NUDIX_hydrolase_CS"/>
</dbReference>
<dbReference type="InterPro" id="IPR000086">
    <property type="entry name" value="NUDIX_hydrolase_dom"/>
</dbReference>
<evidence type="ECO:0000313" key="7">
    <source>
        <dbReference type="Proteomes" id="UP000645966"/>
    </source>
</evidence>
<name>A0A934M6A2_9CORY</name>
<evidence type="ECO:0000256" key="3">
    <source>
        <dbReference type="ARBA" id="ARBA00022801"/>
    </source>
</evidence>